<accession>A0A0A9ARE7</accession>
<dbReference type="EMBL" id="GBRH01243556">
    <property type="protein sequence ID" value="JAD54339.1"/>
    <property type="molecule type" value="Transcribed_RNA"/>
</dbReference>
<proteinExistence type="predicted"/>
<dbReference type="AlphaFoldDB" id="A0A0A9ARE7"/>
<protein>
    <submittedName>
        <fullName evidence="1">Uncharacterized protein</fullName>
    </submittedName>
</protein>
<reference evidence="1" key="1">
    <citation type="submission" date="2014-09" db="EMBL/GenBank/DDBJ databases">
        <authorList>
            <person name="Magalhaes I.L.F."/>
            <person name="Oliveira U."/>
            <person name="Santos F.R."/>
            <person name="Vidigal T.H.D.A."/>
            <person name="Brescovit A.D."/>
            <person name="Santos A.J."/>
        </authorList>
    </citation>
    <scope>NUCLEOTIDE SEQUENCE</scope>
    <source>
        <tissue evidence="1">Shoot tissue taken approximately 20 cm above the soil surface</tissue>
    </source>
</reference>
<reference evidence="1" key="2">
    <citation type="journal article" date="2015" name="Data Brief">
        <title>Shoot transcriptome of the giant reed, Arundo donax.</title>
        <authorList>
            <person name="Barrero R.A."/>
            <person name="Guerrero F.D."/>
            <person name="Moolhuijzen P."/>
            <person name="Goolsby J.A."/>
            <person name="Tidwell J."/>
            <person name="Bellgard S.E."/>
            <person name="Bellgard M.I."/>
        </authorList>
    </citation>
    <scope>NUCLEOTIDE SEQUENCE</scope>
    <source>
        <tissue evidence="1">Shoot tissue taken approximately 20 cm above the soil surface</tissue>
    </source>
</reference>
<evidence type="ECO:0000313" key="1">
    <source>
        <dbReference type="EMBL" id="JAD54339.1"/>
    </source>
</evidence>
<sequence>MVATWELVRVERRWRPTKLACAHRQT</sequence>
<name>A0A0A9ARE7_ARUDO</name>
<organism evidence="1">
    <name type="scientific">Arundo donax</name>
    <name type="common">Giant reed</name>
    <name type="synonym">Donax arundinaceus</name>
    <dbReference type="NCBI Taxonomy" id="35708"/>
    <lineage>
        <taxon>Eukaryota</taxon>
        <taxon>Viridiplantae</taxon>
        <taxon>Streptophyta</taxon>
        <taxon>Embryophyta</taxon>
        <taxon>Tracheophyta</taxon>
        <taxon>Spermatophyta</taxon>
        <taxon>Magnoliopsida</taxon>
        <taxon>Liliopsida</taxon>
        <taxon>Poales</taxon>
        <taxon>Poaceae</taxon>
        <taxon>PACMAD clade</taxon>
        <taxon>Arundinoideae</taxon>
        <taxon>Arundineae</taxon>
        <taxon>Arundo</taxon>
    </lineage>
</organism>